<organism evidence="3 4">
    <name type="scientific">Chitinasiproducens palmae</name>
    <dbReference type="NCBI Taxonomy" id="1770053"/>
    <lineage>
        <taxon>Bacteria</taxon>
        <taxon>Pseudomonadati</taxon>
        <taxon>Pseudomonadota</taxon>
        <taxon>Betaproteobacteria</taxon>
        <taxon>Burkholderiales</taxon>
        <taxon>Burkholderiaceae</taxon>
        <taxon>Chitinasiproducens</taxon>
    </lineage>
</organism>
<feature type="region of interest" description="Disordered" evidence="1">
    <location>
        <begin position="1"/>
        <end position="22"/>
    </location>
</feature>
<dbReference type="Proteomes" id="UP000243719">
    <property type="component" value="Unassembled WGS sequence"/>
</dbReference>
<evidence type="ECO:0000313" key="4">
    <source>
        <dbReference type="Proteomes" id="UP000243719"/>
    </source>
</evidence>
<evidence type="ECO:0008006" key="5">
    <source>
        <dbReference type="Google" id="ProtNLM"/>
    </source>
</evidence>
<evidence type="ECO:0000313" key="3">
    <source>
        <dbReference type="EMBL" id="SDV46128.1"/>
    </source>
</evidence>
<sequence>MATQRTLDDTALNGTAVPSSRPTSPVALAVFWAGVSIPLAWGVINTLVQAVKLFR</sequence>
<keyword evidence="2" id="KW-1133">Transmembrane helix</keyword>
<keyword evidence="2" id="KW-0812">Transmembrane</keyword>
<dbReference type="RefSeq" id="WP_139169376.1">
    <property type="nucleotide sequence ID" value="NZ_FNLO01000001.1"/>
</dbReference>
<keyword evidence="2" id="KW-0472">Membrane</keyword>
<evidence type="ECO:0000256" key="2">
    <source>
        <dbReference type="SAM" id="Phobius"/>
    </source>
</evidence>
<feature type="transmembrane region" description="Helical" evidence="2">
    <location>
        <begin position="26"/>
        <end position="48"/>
    </location>
</feature>
<dbReference type="STRING" id="1770053.SAMN05216551_101101"/>
<accession>A0A1H2PKN0</accession>
<protein>
    <recommendedName>
        <fullName evidence="5">Oxalate:formate antiporter</fullName>
    </recommendedName>
</protein>
<name>A0A1H2PKN0_9BURK</name>
<evidence type="ECO:0000256" key="1">
    <source>
        <dbReference type="SAM" id="MobiDB-lite"/>
    </source>
</evidence>
<proteinExistence type="predicted"/>
<gene>
    <name evidence="3" type="ORF">SAMN05216551_101101</name>
</gene>
<dbReference type="EMBL" id="FNLO01000001">
    <property type="protein sequence ID" value="SDV46128.1"/>
    <property type="molecule type" value="Genomic_DNA"/>
</dbReference>
<dbReference type="AlphaFoldDB" id="A0A1H2PKN0"/>
<feature type="compositionally biased region" description="Polar residues" evidence="1">
    <location>
        <begin position="12"/>
        <end position="22"/>
    </location>
</feature>
<dbReference type="OrthoDB" id="8566528at2"/>
<keyword evidence="4" id="KW-1185">Reference proteome</keyword>
<reference evidence="4" key="1">
    <citation type="submission" date="2016-09" db="EMBL/GenBank/DDBJ databases">
        <authorList>
            <person name="Varghese N."/>
            <person name="Submissions S."/>
        </authorList>
    </citation>
    <scope>NUCLEOTIDE SEQUENCE [LARGE SCALE GENOMIC DNA]</scope>
    <source>
        <strain evidence="4">JS23</strain>
    </source>
</reference>